<proteinExistence type="predicted"/>
<evidence type="ECO:0000313" key="4">
    <source>
        <dbReference type="Proteomes" id="UP000515472"/>
    </source>
</evidence>
<dbReference type="KEGG" id="gbn:GEOBRER4_04550"/>
<evidence type="ECO:0000256" key="1">
    <source>
        <dbReference type="SAM" id="Phobius"/>
    </source>
</evidence>
<gene>
    <name evidence="3" type="ORF">GEOBRER4_n0468</name>
</gene>
<dbReference type="Proteomes" id="UP000515472">
    <property type="component" value="Chromosome"/>
</dbReference>
<keyword evidence="4" id="KW-1185">Reference proteome</keyword>
<dbReference type="InterPro" id="IPR053240">
    <property type="entry name" value="VTT_domain"/>
</dbReference>
<evidence type="ECO:0000259" key="2">
    <source>
        <dbReference type="Pfam" id="PF09335"/>
    </source>
</evidence>
<dbReference type="PANTHER" id="PTHR46826">
    <property type="match status" value="1"/>
</dbReference>
<dbReference type="RefSeq" id="WP_185244065.1">
    <property type="nucleotide sequence ID" value="NZ_AP023213.1"/>
</dbReference>
<dbReference type="AlphaFoldDB" id="A0A6S6M2V7"/>
<dbReference type="PANTHER" id="PTHR46826:SF1">
    <property type="entry name" value="TVP38_TMEM64 FAMILY MEMBRANE PROTEIN YDJX"/>
    <property type="match status" value="1"/>
</dbReference>
<feature type="transmembrane region" description="Helical" evidence="1">
    <location>
        <begin position="200"/>
        <end position="217"/>
    </location>
</feature>
<evidence type="ECO:0000313" key="3">
    <source>
        <dbReference type="EMBL" id="BCG45705.1"/>
    </source>
</evidence>
<keyword evidence="1" id="KW-0812">Transmembrane</keyword>
<dbReference type="EMBL" id="AP023213">
    <property type="protein sequence ID" value="BCG45705.1"/>
    <property type="molecule type" value="Genomic_DNA"/>
</dbReference>
<feature type="transmembrane region" description="Helical" evidence="1">
    <location>
        <begin position="91"/>
        <end position="109"/>
    </location>
</feature>
<feature type="transmembrane region" description="Helical" evidence="1">
    <location>
        <begin position="161"/>
        <end position="180"/>
    </location>
</feature>
<keyword evidence="1" id="KW-0472">Membrane</keyword>
<feature type="transmembrane region" description="Helical" evidence="1">
    <location>
        <begin position="6"/>
        <end position="28"/>
    </location>
</feature>
<feature type="domain" description="VTT" evidence="2">
    <location>
        <begin position="71"/>
        <end position="184"/>
    </location>
</feature>
<sequence>MNLKKILLLAVAVICVFLFFYLDLGRYLTLESLKANRQALLQYYAAHRAATVAGFMALYILQTALSLPGAAILSLAAGAIFGSLAGTCYAVIAATVGATLAFVVTRYLLRDLVLGKFGPKLEGLNRELEARGFNYLLFLRLVPLFPFFLINLAAGLTRLPLRVFVPGTLIGIIPGGFVFVNAGASLATIDSLSDVASPRVLGSFALLGLFALVPVIYSKVKKKTG</sequence>
<dbReference type="InterPro" id="IPR032816">
    <property type="entry name" value="VTT_dom"/>
</dbReference>
<name>A0A6S6M2V7_9BACT</name>
<reference evidence="3 4" key="1">
    <citation type="submission" date="2020-06" db="EMBL/GenBank/DDBJ databases">
        <title>Interaction of electrochemicaly active bacteria, Geobacter bremensis R4 on different carbon anode.</title>
        <authorList>
            <person name="Meng L."/>
            <person name="Yoshida N."/>
        </authorList>
    </citation>
    <scope>NUCLEOTIDE SEQUENCE [LARGE SCALE GENOMIC DNA]</scope>
    <source>
        <strain evidence="3 4">R4</strain>
    </source>
</reference>
<organism evidence="3 4">
    <name type="scientific">Citrifermentans bremense</name>
    <dbReference type="NCBI Taxonomy" id="60035"/>
    <lineage>
        <taxon>Bacteria</taxon>
        <taxon>Pseudomonadati</taxon>
        <taxon>Thermodesulfobacteriota</taxon>
        <taxon>Desulfuromonadia</taxon>
        <taxon>Geobacterales</taxon>
        <taxon>Geobacteraceae</taxon>
        <taxon>Citrifermentans</taxon>
    </lineage>
</organism>
<dbReference type="Pfam" id="PF09335">
    <property type="entry name" value="VTT_dom"/>
    <property type="match status" value="1"/>
</dbReference>
<accession>A0A6S6M2V7</accession>
<keyword evidence="1" id="KW-1133">Transmembrane helix</keyword>
<feature type="transmembrane region" description="Helical" evidence="1">
    <location>
        <begin position="133"/>
        <end position="154"/>
    </location>
</feature>
<protein>
    <submittedName>
        <fullName evidence="3">COG0398: uncharacterized membrane protein</fullName>
    </submittedName>
</protein>